<gene>
    <name evidence="1" type="ORF">BDQ12DRAFT_217988</name>
</gene>
<dbReference type="Proteomes" id="UP000308652">
    <property type="component" value="Unassembled WGS sequence"/>
</dbReference>
<organism evidence="1 2">
    <name type="scientific">Crucibulum laeve</name>
    <dbReference type="NCBI Taxonomy" id="68775"/>
    <lineage>
        <taxon>Eukaryota</taxon>
        <taxon>Fungi</taxon>
        <taxon>Dikarya</taxon>
        <taxon>Basidiomycota</taxon>
        <taxon>Agaricomycotina</taxon>
        <taxon>Agaricomycetes</taxon>
        <taxon>Agaricomycetidae</taxon>
        <taxon>Agaricales</taxon>
        <taxon>Agaricineae</taxon>
        <taxon>Nidulariaceae</taxon>
        <taxon>Crucibulum</taxon>
    </lineage>
</organism>
<sequence>MPAACMKGRILKLHCLLFVSPTVLVFLFLHTPSEMKLSLDFDCTAHAIIRTMEVGCVTCMISVRCTSCGTCYKGCPVTHPEQRVSIISNMNVFSSHHAAAASGDFAQQGQRVSPTSQTSISPCIWTPKIFQNHSIH</sequence>
<dbReference type="EMBL" id="ML213610">
    <property type="protein sequence ID" value="TFK37002.1"/>
    <property type="molecule type" value="Genomic_DNA"/>
</dbReference>
<reference evidence="1 2" key="1">
    <citation type="journal article" date="2019" name="Nat. Ecol. Evol.">
        <title>Megaphylogeny resolves global patterns of mushroom evolution.</title>
        <authorList>
            <person name="Varga T."/>
            <person name="Krizsan K."/>
            <person name="Foldi C."/>
            <person name="Dima B."/>
            <person name="Sanchez-Garcia M."/>
            <person name="Sanchez-Ramirez S."/>
            <person name="Szollosi G.J."/>
            <person name="Szarkandi J.G."/>
            <person name="Papp V."/>
            <person name="Albert L."/>
            <person name="Andreopoulos W."/>
            <person name="Angelini C."/>
            <person name="Antonin V."/>
            <person name="Barry K.W."/>
            <person name="Bougher N.L."/>
            <person name="Buchanan P."/>
            <person name="Buyck B."/>
            <person name="Bense V."/>
            <person name="Catcheside P."/>
            <person name="Chovatia M."/>
            <person name="Cooper J."/>
            <person name="Damon W."/>
            <person name="Desjardin D."/>
            <person name="Finy P."/>
            <person name="Geml J."/>
            <person name="Haridas S."/>
            <person name="Hughes K."/>
            <person name="Justo A."/>
            <person name="Karasinski D."/>
            <person name="Kautmanova I."/>
            <person name="Kiss B."/>
            <person name="Kocsube S."/>
            <person name="Kotiranta H."/>
            <person name="LaButti K.M."/>
            <person name="Lechner B.E."/>
            <person name="Liimatainen K."/>
            <person name="Lipzen A."/>
            <person name="Lukacs Z."/>
            <person name="Mihaltcheva S."/>
            <person name="Morgado L.N."/>
            <person name="Niskanen T."/>
            <person name="Noordeloos M.E."/>
            <person name="Ohm R.A."/>
            <person name="Ortiz-Santana B."/>
            <person name="Ovrebo C."/>
            <person name="Racz N."/>
            <person name="Riley R."/>
            <person name="Savchenko A."/>
            <person name="Shiryaev A."/>
            <person name="Soop K."/>
            <person name="Spirin V."/>
            <person name="Szebenyi C."/>
            <person name="Tomsovsky M."/>
            <person name="Tulloss R.E."/>
            <person name="Uehling J."/>
            <person name="Grigoriev I.V."/>
            <person name="Vagvolgyi C."/>
            <person name="Papp T."/>
            <person name="Martin F.M."/>
            <person name="Miettinen O."/>
            <person name="Hibbett D.S."/>
            <person name="Nagy L.G."/>
        </authorList>
    </citation>
    <scope>NUCLEOTIDE SEQUENCE [LARGE SCALE GENOMIC DNA]</scope>
    <source>
        <strain evidence="1 2">CBS 166.37</strain>
    </source>
</reference>
<dbReference type="PROSITE" id="PS00198">
    <property type="entry name" value="4FE4S_FER_1"/>
    <property type="match status" value="1"/>
</dbReference>
<evidence type="ECO:0000313" key="2">
    <source>
        <dbReference type="Proteomes" id="UP000308652"/>
    </source>
</evidence>
<accession>A0A5C3LW13</accession>
<dbReference type="InterPro" id="IPR017900">
    <property type="entry name" value="4Fe4S_Fe_S_CS"/>
</dbReference>
<keyword evidence="2" id="KW-1185">Reference proteome</keyword>
<protein>
    <recommendedName>
        <fullName evidence="3">4Fe-4S ferredoxin-type domain-containing protein</fullName>
    </recommendedName>
</protein>
<name>A0A5C3LW13_9AGAR</name>
<evidence type="ECO:0000313" key="1">
    <source>
        <dbReference type="EMBL" id="TFK37002.1"/>
    </source>
</evidence>
<proteinExistence type="predicted"/>
<evidence type="ECO:0008006" key="3">
    <source>
        <dbReference type="Google" id="ProtNLM"/>
    </source>
</evidence>
<dbReference type="AlphaFoldDB" id="A0A5C3LW13"/>